<proteinExistence type="predicted"/>
<protein>
    <submittedName>
        <fullName evidence="2">Folate family ECF transporter S component</fullName>
    </submittedName>
</protein>
<feature type="transmembrane region" description="Helical" evidence="1">
    <location>
        <begin position="152"/>
        <end position="170"/>
    </location>
</feature>
<dbReference type="RefSeq" id="WP_120171210.1">
    <property type="nucleotide sequence ID" value="NZ_AP018400.1"/>
</dbReference>
<sequence length="184" mass="20808">MGKKIPQMTVQLIAAIAISLTMVMVIENYFSIRLSEILQIQFTFIPKTILGAVAGPVWAAIAAGISDPVVALMGGQPFIFTWIFIEAVSAFIYGWFYYQKPLDVQNKQDWFYVAGVVFLIQLVISFVLTPLALHIHYGTPWIALYSIRLVKAVFEIPFRILVTMLILPALQRIPDFRKLMGLKK</sequence>
<reference evidence="2 3" key="1">
    <citation type="journal article" date="2018" name="Genome Biol. Evol.">
        <title>Complete Genome Sequence of Streptococcus ruminantium sp. nov. GUT-187T (=DSM 104980T =JCM 31869T), the Type Strain of S. ruminantium, and Comparison with Genome Sequences of Streptococcus suis Strains.</title>
        <authorList>
            <person name="Tohya M."/>
            <person name="Sekizaki T."/>
            <person name="Miyoshi-Akiyama T."/>
        </authorList>
    </citation>
    <scope>NUCLEOTIDE SEQUENCE [LARGE SCALE GENOMIC DNA]</scope>
    <source>
        <strain evidence="2 3">GUT187T</strain>
    </source>
</reference>
<feature type="transmembrane region" description="Helical" evidence="1">
    <location>
        <begin position="78"/>
        <end position="98"/>
    </location>
</feature>
<feature type="transmembrane region" description="Helical" evidence="1">
    <location>
        <begin position="110"/>
        <end position="132"/>
    </location>
</feature>
<evidence type="ECO:0000313" key="2">
    <source>
        <dbReference type="EMBL" id="BBA91803.1"/>
    </source>
</evidence>
<feature type="transmembrane region" description="Helical" evidence="1">
    <location>
        <begin position="44"/>
        <end position="66"/>
    </location>
</feature>
<dbReference type="AlphaFoldDB" id="A0A2Z5U265"/>
<dbReference type="GO" id="GO:0016020">
    <property type="term" value="C:membrane"/>
    <property type="evidence" value="ECO:0007669"/>
    <property type="project" value="InterPro"/>
</dbReference>
<dbReference type="Pfam" id="PF07155">
    <property type="entry name" value="ECF-ribofla_trS"/>
    <property type="match status" value="1"/>
</dbReference>
<name>A0A2Z5U265_9STRE</name>
<feature type="transmembrane region" description="Helical" evidence="1">
    <location>
        <begin position="12"/>
        <end position="32"/>
    </location>
</feature>
<dbReference type="OrthoDB" id="2243574at2"/>
<dbReference type="InterPro" id="IPR030949">
    <property type="entry name" value="ECF_S_folate_fam"/>
</dbReference>
<keyword evidence="1" id="KW-0472">Membrane</keyword>
<dbReference type="InterPro" id="IPR009825">
    <property type="entry name" value="ECF_substrate-spec-like"/>
</dbReference>
<keyword evidence="1" id="KW-1133">Transmembrane helix</keyword>
<accession>A0A2Z5U265</accession>
<dbReference type="GeneID" id="52228754"/>
<gene>
    <name evidence="2" type="ORF">SR187_0860</name>
</gene>
<dbReference type="KEGG" id="srq:SR187_0860"/>
<dbReference type="Proteomes" id="UP000269331">
    <property type="component" value="Chromosome"/>
</dbReference>
<dbReference type="NCBIfam" id="TIGR04518">
    <property type="entry name" value="ECF_S_folT_fam"/>
    <property type="match status" value="1"/>
</dbReference>
<dbReference type="Gene3D" id="1.10.1760.20">
    <property type="match status" value="1"/>
</dbReference>
<organism evidence="2 3">
    <name type="scientific">Streptococcus ruminantium</name>
    <dbReference type="NCBI Taxonomy" id="1917441"/>
    <lineage>
        <taxon>Bacteria</taxon>
        <taxon>Bacillati</taxon>
        <taxon>Bacillota</taxon>
        <taxon>Bacilli</taxon>
        <taxon>Lactobacillales</taxon>
        <taxon>Streptococcaceae</taxon>
        <taxon>Streptococcus</taxon>
    </lineage>
</organism>
<evidence type="ECO:0000256" key="1">
    <source>
        <dbReference type="SAM" id="Phobius"/>
    </source>
</evidence>
<dbReference type="EMBL" id="AP018400">
    <property type="protein sequence ID" value="BBA91803.1"/>
    <property type="molecule type" value="Genomic_DNA"/>
</dbReference>
<evidence type="ECO:0000313" key="3">
    <source>
        <dbReference type="Proteomes" id="UP000269331"/>
    </source>
</evidence>
<keyword evidence="1" id="KW-0812">Transmembrane</keyword>